<comment type="function">
    <text evidence="1">May play a role in carrying and orienting carbohydrate, as well as having a more specific role.</text>
</comment>
<dbReference type="GeneID" id="105708639"/>
<feature type="transmembrane region" description="Helical" evidence="10">
    <location>
        <begin position="43"/>
        <end position="62"/>
    </location>
</feature>
<dbReference type="STRING" id="37293.ENSANAP00000040980"/>
<dbReference type="PANTHER" id="PTHR15029">
    <property type="entry name" value="CAMPATH-1 ANTIGEN"/>
    <property type="match status" value="1"/>
</dbReference>
<keyword evidence="9" id="KW-0449">Lipoprotein</keyword>
<evidence type="ECO:0000256" key="6">
    <source>
        <dbReference type="ARBA" id="ARBA00022729"/>
    </source>
</evidence>
<gene>
    <name evidence="12" type="primary">CD52</name>
</gene>
<accession>A0A2K5F659</accession>
<evidence type="ECO:0000256" key="4">
    <source>
        <dbReference type="ARBA" id="ARBA00022475"/>
    </source>
</evidence>
<dbReference type="GO" id="GO:0007204">
    <property type="term" value="P:positive regulation of cytosolic calcium ion concentration"/>
    <property type="evidence" value="ECO:0007669"/>
    <property type="project" value="Ensembl"/>
</dbReference>
<evidence type="ECO:0000256" key="9">
    <source>
        <dbReference type="ARBA" id="ARBA00023288"/>
    </source>
</evidence>
<dbReference type="InterPro" id="IPR026643">
    <property type="entry name" value="CAMPATH-1"/>
</dbReference>
<dbReference type="GO" id="GO:0098552">
    <property type="term" value="C:side of membrane"/>
    <property type="evidence" value="ECO:0007669"/>
    <property type="project" value="UniProtKB-KW"/>
</dbReference>
<keyword evidence="13" id="KW-1185">Reference proteome</keyword>
<dbReference type="OMA" id="FANTLMC"/>
<evidence type="ECO:0000313" key="13">
    <source>
        <dbReference type="Proteomes" id="UP000233020"/>
    </source>
</evidence>
<evidence type="ECO:0000256" key="3">
    <source>
        <dbReference type="ARBA" id="ARBA00013286"/>
    </source>
</evidence>
<comment type="subcellular location">
    <subcellularLocation>
        <location evidence="2">Cell membrane</location>
        <topology evidence="2">Lipid-anchor</topology>
        <topology evidence="2">GPI-anchor</topology>
    </subcellularLocation>
</comment>
<dbReference type="GO" id="GO:0097225">
    <property type="term" value="C:sperm midpiece"/>
    <property type="evidence" value="ECO:0007669"/>
    <property type="project" value="TreeGrafter"/>
</dbReference>
<evidence type="ECO:0000256" key="2">
    <source>
        <dbReference type="ARBA" id="ARBA00004609"/>
    </source>
</evidence>
<keyword evidence="10" id="KW-0812">Transmembrane</keyword>
<feature type="chain" id="PRO_5014343424" description="CAMPATH-1 antigen" evidence="11">
    <location>
        <begin position="26"/>
        <end position="63"/>
    </location>
</feature>
<evidence type="ECO:0000256" key="10">
    <source>
        <dbReference type="SAM" id="Phobius"/>
    </source>
</evidence>
<organism evidence="12 13">
    <name type="scientific">Aotus nancymaae</name>
    <name type="common">Ma's night monkey</name>
    <dbReference type="NCBI Taxonomy" id="37293"/>
    <lineage>
        <taxon>Eukaryota</taxon>
        <taxon>Metazoa</taxon>
        <taxon>Chordata</taxon>
        <taxon>Craniata</taxon>
        <taxon>Vertebrata</taxon>
        <taxon>Euteleostomi</taxon>
        <taxon>Mammalia</taxon>
        <taxon>Eutheria</taxon>
        <taxon>Euarchontoglires</taxon>
        <taxon>Primates</taxon>
        <taxon>Haplorrhini</taxon>
        <taxon>Platyrrhini</taxon>
        <taxon>Aotidae</taxon>
        <taxon>Aotus</taxon>
    </lineage>
</organism>
<dbReference type="CTD" id="1043"/>
<dbReference type="Ensembl" id="ENSANAT00000059092.1">
    <property type="protein sequence ID" value="ENSANAP00000040980.1"/>
    <property type="gene ID" value="ENSANAG00000037821.1"/>
</dbReference>
<dbReference type="GO" id="GO:0005886">
    <property type="term" value="C:plasma membrane"/>
    <property type="evidence" value="ECO:0007669"/>
    <property type="project" value="UniProtKB-SubCell"/>
</dbReference>
<evidence type="ECO:0000256" key="8">
    <source>
        <dbReference type="ARBA" id="ARBA00023180"/>
    </source>
</evidence>
<dbReference type="RefSeq" id="XP_012295662.1">
    <property type="nucleotide sequence ID" value="XM_012440239.3"/>
</dbReference>
<reference evidence="12" key="2">
    <citation type="submission" date="2025-09" db="UniProtKB">
        <authorList>
            <consortium name="Ensembl"/>
        </authorList>
    </citation>
    <scope>IDENTIFICATION</scope>
</reference>
<sequence length="63" mass="6728">MKHFLFFLLTISLLVMVQIQTGVLGNTTTSQNSSPAPSSASNISGGGFLFFVASTLIHLFCFS</sequence>
<keyword evidence="7 10" id="KW-0472">Membrane</keyword>
<evidence type="ECO:0000256" key="1">
    <source>
        <dbReference type="ARBA" id="ARBA00002087"/>
    </source>
</evidence>
<name>A0A2K5F659_AOTNA</name>
<evidence type="ECO:0000256" key="5">
    <source>
        <dbReference type="ARBA" id="ARBA00022622"/>
    </source>
</evidence>
<keyword evidence="6 11" id="KW-0732">Signal</keyword>
<keyword evidence="5" id="KW-0336">GPI-anchor</keyword>
<keyword evidence="10" id="KW-1133">Transmembrane helix</keyword>
<protein>
    <recommendedName>
        <fullName evidence="3">CAMPATH-1 antigen</fullName>
    </recommendedName>
</protein>
<evidence type="ECO:0000256" key="7">
    <source>
        <dbReference type="ARBA" id="ARBA00023136"/>
    </source>
</evidence>
<feature type="signal peptide" evidence="11">
    <location>
        <begin position="1"/>
        <end position="25"/>
    </location>
</feature>
<dbReference type="Proteomes" id="UP000233020">
    <property type="component" value="Unplaced"/>
</dbReference>
<dbReference type="AlphaFoldDB" id="A0A2K5F659"/>
<dbReference type="GeneTree" id="ENSGT00860000134004"/>
<evidence type="ECO:0000313" key="12">
    <source>
        <dbReference type="Ensembl" id="ENSANAP00000040980.1"/>
    </source>
</evidence>
<dbReference type="PANTHER" id="PTHR15029:SF0">
    <property type="entry name" value="CAMPATH-1 ANTIGEN"/>
    <property type="match status" value="1"/>
</dbReference>
<keyword evidence="8" id="KW-0325">Glycoprotein</keyword>
<keyword evidence="4" id="KW-1003">Cell membrane</keyword>
<evidence type="ECO:0000256" key="11">
    <source>
        <dbReference type="SAM" id="SignalP"/>
    </source>
</evidence>
<proteinExistence type="predicted"/>
<dbReference type="Pfam" id="PF15116">
    <property type="entry name" value="CD52"/>
    <property type="match status" value="1"/>
</dbReference>
<reference evidence="12" key="1">
    <citation type="submission" date="2025-08" db="UniProtKB">
        <authorList>
            <consortium name="Ensembl"/>
        </authorList>
    </citation>
    <scope>IDENTIFICATION</scope>
</reference>
<dbReference type="KEGG" id="anan:105708639"/>